<feature type="compositionally biased region" description="Gly residues" evidence="1">
    <location>
        <begin position="249"/>
        <end position="258"/>
    </location>
</feature>
<evidence type="ECO:0000313" key="3">
    <source>
        <dbReference type="EMBL" id="RKN40820.1"/>
    </source>
</evidence>
<dbReference type="EMBL" id="RBAL01000009">
    <property type="protein sequence ID" value="RKN40820.1"/>
    <property type="molecule type" value="Genomic_DNA"/>
</dbReference>
<evidence type="ECO:0000256" key="1">
    <source>
        <dbReference type="SAM" id="MobiDB-lite"/>
    </source>
</evidence>
<sequence>MTARRGVEELLPLITADRPDRWDTYEELLAALADSEVWMLLWHGSPGEPEAQYGSVEVEGHGYAPAVTSERELAASGWTRKYEVVGGRDIAAALYPEHWGLWLNPHAGGGGLGVPWLDLRRIAGGLDRLPAGPLRIGEPSVAADAFYARLALEARRTPVLRSLRRAWVQPAVGAAYLVIGLEVDDPDEPAAEEVRGMMRRAIADVPEGLPVGTVAMADAYDPVAMWLRAHTRPFYDRDAPAAQDPGALRQGGYGYPGP</sequence>
<accession>A0A3A9YY62</accession>
<feature type="region of interest" description="Disordered" evidence="1">
    <location>
        <begin position="237"/>
        <end position="258"/>
    </location>
</feature>
<comment type="caution">
    <text evidence="3">The sequence shown here is derived from an EMBL/GenBank/DDBJ whole genome shotgun (WGS) entry which is preliminary data.</text>
</comment>
<feature type="domain" description="SseB protein C-terminal" evidence="2">
    <location>
        <begin position="133"/>
        <end position="237"/>
    </location>
</feature>
<dbReference type="InterPro" id="IPR027945">
    <property type="entry name" value="SseB_C"/>
</dbReference>
<evidence type="ECO:0000313" key="4">
    <source>
        <dbReference type="Proteomes" id="UP000272474"/>
    </source>
</evidence>
<gene>
    <name evidence="3" type="ORF">D7294_17205</name>
</gene>
<keyword evidence="4" id="KW-1185">Reference proteome</keyword>
<dbReference type="Proteomes" id="UP000272474">
    <property type="component" value="Unassembled WGS sequence"/>
</dbReference>
<reference evidence="3 4" key="1">
    <citation type="journal article" date="2014" name="Int. J. Syst. Evol. Microbiol.">
        <title>Streptomyces hoynatensis sp. nov., isolated from deep marine sediment.</title>
        <authorList>
            <person name="Veyisoglu A."/>
            <person name="Sahin N."/>
        </authorList>
    </citation>
    <scope>NUCLEOTIDE SEQUENCE [LARGE SCALE GENOMIC DNA]</scope>
    <source>
        <strain evidence="3 4">KCTC 29097</strain>
    </source>
</reference>
<evidence type="ECO:0000259" key="2">
    <source>
        <dbReference type="Pfam" id="PF14581"/>
    </source>
</evidence>
<dbReference type="Pfam" id="PF14581">
    <property type="entry name" value="SseB_C"/>
    <property type="match status" value="1"/>
</dbReference>
<dbReference type="AlphaFoldDB" id="A0A3A9YY62"/>
<dbReference type="RefSeq" id="WP_120680648.1">
    <property type="nucleotide sequence ID" value="NZ_RBAL01000009.1"/>
</dbReference>
<name>A0A3A9YY62_9ACTN</name>
<organism evidence="3 4">
    <name type="scientific">Streptomyces hoynatensis</name>
    <dbReference type="NCBI Taxonomy" id="1141874"/>
    <lineage>
        <taxon>Bacteria</taxon>
        <taxon>Bacillati</taxon>
        <taxon>Actinomycetota</taxon>
        <taxon>Actinomycetes</taxon>
        <taxon>Kitasatosporales</taxon>
        <taxon>Streptomycetaceae</taxon>
        <taxon>Streptomyces</taxon>
    </lineage>
</organism>
<dbReference type="OrthoDB" id="4275963at2"/>
<proteinExistence type="predicted"/>
<protein>
    <submittedName>
        <fullName evidence="3">Enhanced serine sensitivity protein SseB</fullName>
    </submittedName>
</protein>